<keyword evidence="1" id="KW-0472">Membrane</keyword>
<dbReference type="Proteomes" id="UP000721844">
    <property type="component" value="Unassembled WGS sequence"/>
</dbReference>
<protein>
    <submittedName>
        <fullName evidence="2">Uncharacterized protein</fullName>
    </submittedName>
</protein>
<dbReference type="EMBL" id="JAESVA010000005">
    <property type="protein sequence ID" value="MCB8881714.1"/>
    <property type="molecule type" value="Genomic_DNA"/>
</dbReference>
<gene>
    <name evidence="2" type="ORF">ACELLULO517_15810</name>
</gene>
<reference evidence="2 3" key="1">
    <citation type="journal article" date="2021" name="Microorganisms">
        <title>Acidisoma silvae sp. nov. and Acidisomacellulosilytica sp. nov., Two Acidophilic Bacteria Isolated from Decaying Wood, Hydrolyzing Cellulose and Producing Poly-3-hydroxybutyrate.</title>
        <authorList>
            <person name="Mieszkin S."/>
            <person name="Pouder E."/>
            <person name="Uroz S."/>
            <person name="Simon-Colin C."/>
            <person name="Alain K."/>
        </authorList>
    </citation>
    <scope>NUCLEOTIDE SEQUENCE [LARGE SCALE GENOMIC DNA]</scope>
    <source>
        <strain evidence="2 3">HW T5.17</strain>
    </source>
</reference>
<keyword evidence="1" id="KW-0812">Transmembrane</keyword>
<keyword evidence="1" id="KW-1133">Transmembrane helix</keyword>
<dbReference type="RefSeq" id="WP_227308379.1">
    <property type="nucleotide sequence ID" value="NZ_JAESVA010000005.1"/>
</dbReference>
<name>A0A964E4Q9_9PROT</name>
<feature type="transmembrane region" description="Helical" evidence="1">
    <location>
        <begin position="24"/>
        <end position="42"/>
    </location>
</feature>
<accession>A0A964E4Q9</accession>
<proteinExistence type="predicted"/>
<comment type="caution">
    <text evidence="2">The sequence shown here is derived from an EMBL/GenBank/DDBJ whole genome shotgun (WGS) entry which is preliminary data.</text>
</comment>
<evidence type="ECO:0000313" key="2">
    <source>
        <dbReference type="EMBL" id="MCB8881714.1"/>
    </source>
</evidence>
<sequence length="163" mass="17444">MDPTPASTIEDEQKREKSRNTKKWLLIGVAAFVVISVIGVMSNGGSTTGSSSVPAGNPGCDSDYTKCADNTDLVNHFSSYGTAQSQCKEEAISEAKYGSPKFPWLSPFGTYQTGSSGPTNGQMTLIEPDAQFQNAFGAYVHSTATCHYDFSSKQAIDVIITEH</sequence>
<organism evidence="2 3">
    <name type="scientific">Acidisoma cellulosilyticum</name>
    <dbReference type="NCBI Taxonomy" id="2802395"/>
    <lineage>
        <taxon>Bacteria</taxon>
        <taxon>Pseudomonadati</taxon>
        <taxon>Pseudomonadota</taxon>
        <taxon>Alphaproteobacteria</taxon>
        <taxon>Acetobacterales</taxon>
        <taxon>Acidocellaceae</taxon>
        <taxon>Acidisoma</taxon>
    </lineage>
</organism>
<keyword evidence="3" id="KW-1185">Reference proteome</keyword>
<evidence type="ECO:0000313" key="3">
    <source>
        <dbReference type="Proteomes" id="UP000721844"/>
    </source>
</evidence>
<evidence type="ECO:0000256" key="1">
    <source>
        <dbReference type="SAM" id="Phobius"/>
    </source>
</evidence>
<dbReference type="AlphaFoldDB" id="A0A964E4Q9"/>